<dbReference type="EMBL" id="JBANAX010000686">
    <property type="protein sequence ID" value="KAL1197699.1"/>
    <property type="molecule type" value="Genomic_DNA"/>
</dbReference>
<dbReference type="CDD" id="cd10910">
    <property type="entry name" value="PIN_limkain_b1_N_like"/>
    <property type="match status" value="2"/>
</dbReference>
<dbReference type="InterPro" id="IPR021139">
    <property type="entry name" value="NYN"/>
</dbReference>
<comment type="caution">
    <text evidence="3">The sequence shown here is derived from an EMBL/GenBank/DDBJ whole genome shotgun (WGS) entry which is preliminary data.</text>
</comment>
<organism evidence="3 4">
    <name type="scientific">Cardamine amara subsp. amara</name>
    <dbReference type="NCBI Taxonomy" id="228776"/>
    <lineage>
        <taxon>Eukaryota</taxon>
        <taxon>Viridiplantae</taxon>
        <taxon>Streptophyta</taxon>
        <taxon>Embryophyta</taxon>
        <taxon>Tracheophyta</taxon>
        <taxon>Spermatophyta</taxon>
        <taxon>Magnoliopsida</taxon>
        <taxon>eudicotyledons</taxon>
        <taxon>Gunneridae</taxon>
        <taxon>Pentapetalae</taxon>
        <taxon>rosids</taxon>
        <taxon>malvids</taxon>
        <taxon>Brassicales</taxon>
        <taxon>Brassicaceae</taxon>
        <taxon>Cardamineae</taxon>
        <taxon>Cardamine</taxon>
    </lineage>
</organism>
<dbReference type="Pfam" id="PF01936">
    <property type="entry name" value="NYN"/>
    <property type="match status" value="1"/>
</dbReference>
<sequence>MPLMCTRGGGLPKTMVFWDVEDCPIPEDRDAYTVWRNVCLAIQDKGYEGRFEATGFGDLYQKESNFVGTRAKLFHVPKEEIDERRSSILVKFLCRAIGADFYTYFALLLGDISGHFGFNRALKHLKFRTYNHVIVAQPNRQSLTELEPIVSSVWLWPSLLDRGDSVFHQTVPPCRKGKRFKTPANTVIFWDVEGCQIPDGLDAAEVSLNIKSALVNHGLVVSIDEVVPIYAYGDSRKSLESCDIVHKVYPSGKNNGGGGDAILEMILVDFLCCLIDNPSTTANLMLILRDISKHSEIILAANLLRNLNFNVLLAQPQLDSEELLLWPSTKWLWSSLSAGGQPSKSSLSAGGQSSNQT</sequence>
<evidence type="ECO:0000256" key="1">
    <source>
        <dbReference type="SAM" id="MobiDB-lite"/>
    </source>
</evidence>
<evidence type="ECO:0000313" key="3">
    <source>
        <dbReference type="EMBL" id="KAL1197699.1"/>
    </source>
</evidence>
<dbReference type="PANTHER" id="PTHR14379">
    <property type="entry name" value="LIMKAIN B LKAP"/>
    <property type="match status" value="1"/>
</dbReference>
<protein>
    <recommendedName>
        <fullName evidence="2">NYN domain-containing protein</fullName>
    </recommendedName>
</protein>
<reference evidence="3 4" key="1">
    <citation type="submission" date="2024-04" db="EMBL/GenBank/DDBJ databases">
        <title>Genome assembly C_amara_ONT_v2.</title>
        <authorList>
            <person name="Yant L."/>
            <person name="Moore C."/>
            <person name="Slenker M."/>
        </authorList>
    </citation>
    <scope>NUCLEOTIDE SEQUENCE [LARGE SCALE GENOMIC DNA]</scope>
    <source>
        <tissue evidence="3">Leaf</tissue>
    </source>
</reference>
<evidence type="ECO:0000313" key="4">
    <source>
        <dbReference type="Proteomes" id="UP001558713"/>
    </source>
</evidence>
<dbReference type="PANTHER" id="PTHR14379:SF28">
    <property type="entry name" value="EMB|CAB71865.1-RELATED"/>
    <property type="match status" value="1"/>
</dbReference>
<proteinExistence type="predicted"/>
<dbReference type="Proteomes" id="UP001558713">
    <property type="component" value="Unassembled WGS sequence"/>
</dbReference>
<feature type="domain" description="NYN" evidence="2">
    <location>
        <begin position="186"/>
        <end position="323"/>
    </location>
</feature>
<evidence type="ECO:0000259" key="2">
    <source>
        <dbReference type="Pfam" id="PF01936"/>
    </source>
</evidence>
<dbReference type="AlphaFoldDB" id="A0ABD1A1U7"/>
<name>A0ABD1A1U7_CARAN</name>
<feature type="compositionally biased region" description="Low complexity" evidence="1">
    <location>
        <begin position="343"/>
        <end position="357"/>
    </location>
</feature>
<gene>
    <name evidence="3" type="ORF">V5N11_012354</name>
</gene>
<dbReference type="InterPro" id="IPR024768">
    <property type="entry name" value="Marf1"/>
</dbReference>
<accession>A0ABD1A1U7</accession>
<keyword evidence="4" id="KW-1185">Reference proteome</keyword>
<feature type="region of interest" description="Disordered" evidence="1">
    <location>
        <begin position="338"/>
        <end position="357"/>
    </location>
</feature>